<dbReference type="InterPro" id="IPR008380">
    <property type="entry name" value="HAD-SF_hydro_IG_5-nucl"/>
</dbReference>
<evidence type="ECO:0000256" key="1">
    <source>
        <dbReference type="ARBA" id="ARBA00009589"/>
    </source>
</evidence>
<feature type="binding site" evidence="6">
    <location>
        <position position="348"/>
    </location>
    <ligand>
        <name>Mg(2+)</name>
        <dbReference type="ChEBI" id="CHEBI:18420"/>
    </ligand>
</feature>
<gene>
    <name evidence="7" type="ORF">MSPICULIGERA_LOCUS12865</name>
</gene>
<organism evidence="7 8">
    <name type="scientific">Mesorhabditis spiculigera</name>
    <dbReference type="NCBI Taxonomy" id="96644"/>
    <lineage>
        <taxon>Eukaryota</taxon>
        <taxon>Metazoa</taxon>
        <taxon>Ecdysozoa</taxon>
        <taxon>Nematoda</taxon>
        <taxon>Chromadorea</taxon>
        <taxon>Rhabditida</taxon>
        <taxon>Rhabditina</taxon>
        <taxon>Rhabditomorpha</taxon>
        <taxon>Rhabditoidea</taxon>
        <taxon>Rhabditidae</taxon>
        <taxon>Mesorhabditinae</taxon>
        <taxon>Mesorhabditis</taxon>
    </lineage>
</organism>
<dbReference type="InterPro" id="IPR023214">
    <property type="entry name" value="HAD_sf"/>
</dbReference>
<accession>A0AA36CT36</accession>
<keyword evidence="4 6" id="KW-0460">Magnesium</keyword>
<evidence type="ECO:0000256" key="5">
    <source>
        <dbReference type="PIRSR" id="PIRSR017434-1"/>
    </source>
</evidence>
<feature type="active site" description="Proton donor" evidence="5">
    <location>
        <position position="73"/>
    </location>
</feature>
<dbReference type="GO" id="GO:0008253">
    <property type="term" value="F:5'-nucleotidase activity"/>
    <property type="evidence" value="ECO:0007669"/>
    <property type="project" value="TreeGrafter"/>
</dbReference>
<keyword evidence="8" id="KW-1185">Reference proteome</keyword>
<keyword evidence="3" id="KW-0378">Hydrolase</keyword>
<reference evidence="7" key="1">
    <citation type="submission" date="2023-06" db="EMBL/GenBank/DDBJ databases">
        <authorList>
            <person name="Delattre M."/>
        </authorList>
    </citation>
    <scope>NUCLEOTIDE SEQUENCE</scope>
    <source>
        <strain evidence="7">AF72</strain>
    </source>
</reference>
<feature type="binding site" evidence="6">
    <location>
        <position position="71"/>
    </location>
    <ligand>
        <name>Mg(2+)</name>
        <dbReference type="ChEBI" id="CHEBI:18420"/>
    </ligand>
</feature>
<feature type="active site" description="Nucleophile" evidence="5">
    <location>
        <position position="71"/>
    </location>
</feature>
<evidence type="ECO:0000313" key="8">
    <source>
        <dbReference type="Proteomes" id="UP001177023"/>
    </source>
</evidence>
<feature type="non-terminal residue" evidence="7">
    <location>
        <position position="518"/>
    </location>
</feature>
<keyword evidence="2 6" id="KW-0479">Metal-binding</keyword>
<proteinExistence type="inferred from homology"/>
<evidence type="ECO:0000313" key="7">
    <source>
        <dbReference type="EMBL" id="CAJ0574533.1"/>
    </source>
</evidence>
<evidence type="ECO:0000256" key="3">
    <source>
        <dbReference type="ARBA" id="ARBA00022801"/>
    </source>
</evidence>
<dbReference type="SUPFAM" id="SSF56784">
    <property type="entry name" value="HAD-like"/>
    <property type="match status" value="1"/>
</dbReference>
<dbReference type="InterPro" id="IPR036412">
    <property type="entry name" value="HAD-like_sf"/>
</dbReference>
<dbReference type="Proteomes" id="UP001177023">
    <property type="component" value="Unassembled WGS sequence"/>
</dbReference>
<dbReference type="PIRSF" id="PIRSF017434">
    <property type="entry name" value="Purine_5'-nucleotidase"/>
    <property type="match status" value="1"/>
</dbReference>
<dbReference type="Pfam" id="PF05761">
    <property type="entry name" value="5_nucleotid"/>
    <property type="match status" value="1"/>
</dbReference>
<dbReference type="NCBIfam" id="TIGR02244">
    <property type="entry name" value="HAD-IG-Ncltidse"/>
    <property type="match status" value="1"/>
</dbReference>
<evidence type="ECO:0008006" key="9">
    <source>
        <dbReference type="Google" id="ProtNLM"/>
    </source>
</evidence>
<protein>
    <recommendedName>
        <fullName evidence="9">5'-nucleotidase domain-containing protein 3</fullName>
    </recommendedName>
</protein>
<evidence type="ECO:0000256" key="4">
    <source>
        <dbReference type="ARBA" id="ARBA00022842"/>
    </source>
</evidence>
<dbReference type="InterPro" id="IPR016695">
    <property type="entry name" value="Pur_nucleotidase"/>
</dbReference>
<feature type="binding site" evidence="6">
    <location>
        <position position="73"/>
    </location>
    <ligand>
        <name>GMP</name>
        <dbReference type="ChEBI" id="CHEBI:58115"/>
    </ligand>
</feature>
<dbReference type="AlphaFoldDB" id="A0AA36CT36"/>
<evidence type="ECO:0000256" key="2">
    <source>
        <dbReference type="ARBA" id="ARBA00022723"/>
    </source>
</evidence>
<dbReference type="GO" id="GO:0046872">
    <property type="term" value="F:metal ion binding"/>
    <property type="evidence" value="ECO:0007669"/>
    <property type="project" value="UniProtKB-KW"/>
</dbReference>
<evidence type="ECO:0000256" key="6">
    <source>
        <dbReference type="PIRSR" id="PIRSR017434-2"/>
    </source>
</evidence>
<name>A0AA36CT36_9BILA</name>
<comment type="similarity">
    <text evidence="1">Belongs to the 5'(3')-deoxyribonucleotidase family.</text>
</comment>
<dbReference type="Gene3D" id="3.40.50.1000">
    <property type="entry name" value="HAD superfamily/HAD-like"/>
    <property type="match status" value="1"/>
</dbReference>
<comment type="caution">
    <text evidence="7">The sequence shown here is derived from an EMBL/GenBank/DDBJ whole genome shotgun (WGS) entry which is preliminary data.</text>
</comment>
<comment type="cofactor">
    <cofactor evidence="6">
        <name>Mg(2+)</name>
        <dbReference type="ChEBI" id="CHEBI:18420"/>
    </cofactor>
    <text evidence="6">Binds 1 Mg(2+) ion per subunit.</text>
</comment>
<dbReference type="EMBL" id="CATQJA010002631">
    <property type="protein sequence ID" value="CAJ0574533.1"/>
    <property type="molecule type" value="Genomic_DNA"/>
</dbReference>
<dbReference type="PANTHER" id="PTHR12103:SF12">
    <property type="entry name" value="FI20020P1"/>
    <property type="match status" value="1"/>
</dbReference>
<sequence>MRTRILRSVSSTLCRSVRNLPVQASGNRLRHVHETAKKSLLSVDSFSRVDPRAVFVNNELNLRKIDVYGFDYDYTLAVYTRELNELIYNLAMRRLIRDCHYPEALLTVPYDKEFSIRGLHYDIQNCVLLKVDAFSQIQKGTAFRGKRQLSDAEIHKIYGGITLPDDKGRGLPQLMDLFSLPWAGILATTVQFFDERKIHFDPHSLYQDIAECVKQVHVTGELYKSVLKNIEKYVHKNPGLHEYLHRLHQSGKTLFMVTNSPFTFMNAGMTYMLGSDWRKMFTHIIVQARKPSFFQGHTPFRLFNEESAKLHYGKVTEFEPGRVYAGGNIGEFALRANLTGKGVLYFGDHIYTDLADPMLKLGWHTAAIVPELAREIRAQNTDEYRRNIQWLETLTYLMSNFQGDGRRNTECAAIINEWAEERRKLREKVKTVFNPQFGSMFRTYHNMTYFSRRLMRLSDVYTSRLPNLLKYDVDHAFFPRRNALPHESLNAVPTVSENMIEEINRNHTSQVTPVIDIC</sequence>
<dbReference type="PANTHER" id="PTHR12103">
    <property type="entry name" value="5'-NUCLEOTIDASE DOMAIN-CONTAINING"/>
    <property type="match status" value="1"/>
</dbReference>